<accession>A0A6J4IYC2</accession>
<protein>
    <recommendedName>
        <fullName evidence="6">Mce-associated membrane protein</fullName>
    </recommendedName>
</protein>
<keyword evidence="4" id="KW-0812">Transmembrane</keyword>
<evidence type="ECO:0000313" key="5">
    <source>
        <dbReference type="EMBL" id="CAA9262046.1"/>
    </source>
</evidence>
<evidence type="ECO:0008006" key="6">
    <source>
        <dbReference type="Google" id="ProtNLM"/>
    </source>
</evidence>
<name>A0A6J4IYC2_9ACTN</name>
<keyword evidence="2 4" id="KW-0472">Membrane</keyword>
<dbReference type="AlphaFoldDB" id="A0A6J4IYC2"/>
<feature type="transmembrane region" description="Helical" evidence="4">
    <location>
        <begin position="56"/>
        <end position="78"/>
    </location>
</feature>
<evidence type="ECO:0000256" key="4">
    <source>
        <dbReference type="SAM" id="Phobius"/>
    </source>
</evidence>
<evidence type="ECO:0000256" key="2">
    <source>
        <dbReference type="ARBA" id="ARBA00023136"/>
    </source>
</evidence>
<organism evidence="5">
    <name type="scientific">uncultured Blastococcus sp</name>
    <dbReference type="NCBI Taxonomy" id="217144"/>
    <lineage>
        <taxon>Bacteria</taxon>
        <taxon>Bacillati</taxon>
        <taxon>Actinomycetota</taxon>
        <taxon>Actinomycetes</taxon>
        <taxon>Geodermatophilales</taxon>
        <taxon>Geodermatophilaceae</taxon>
        <taxon>Blastococcus</taxon>
        <taxon>environmental samples</taxon>
    </lineage>
</organism>
<sequence length="214" mass="23204">MPTSRTEEDEHLTADARSAVRDHDDEERGGSTRAGSSDAGRSDAAGRRGRRARSGLSPVPVLAGLLVLLLAGLAFSWFTRPDPSAIRTGEYPEVLQAARSAVVDFTSFDHLTFDDDVEQVRRISTREFAEQSVASLEDRRQEILDLEAVVGTEIIGAGVTTADEDDATVALLIQTTRQTNSSQQADVVRFSIQVTMERSEDRWLLAGIAGTGSE</sequence>
<keyword evidence="4" id="KW-1133">Transmembrane helix</keyword>
<feature type="compositionally biased region" description="Basic and acidic residues" evidence="3">
    <location>
        <begin position="1"/>
        <end position="30"/>
    </location>
</feature>
<gene>
    <name evidence="5" type="ORF">AVDCRST_MAG52-2645</name>
</gene>
<dbReference type="PANTHER" id="PTHR37042:SF4">
    <property type="entry name" value="OUTER MEMBRANE PROTEIN RV1973"/>
    <property type="match status" value="1"/>
</dbReference>
<feature type="region of interest" description="Disordered" evidence="3">
    <location>
        <begin position="1"/>
        <end position="54"/>
    </location>
</feature>
<evidence type="ECO:0000256" key="3">
    <source>
        <dbReference type="SAM" id="MobiDB-lite"/>
    </source>
</evidence>
<dbReference type="EMBL" id="CADCTN010000189">
    <property type="protein sequence ID" value="CAA9262046.1"/>
    <property type="molecule type" value="Genomic_DNA"/>
</dbReference>
<evidence type="ECO:0000256" key="1">
    <source>
        <dbReference type="ARBA" id="ARBA00004370"/>
    </source>
</evidence>
<dbReference type="GO" id="GO:0016020">
    <property type="term" value="C:membrane"/>
    <property type="evidence" value="ECO:0007669"/>
    <property type="project" value="UniProtKB-SubCell"/>
</dbReference>
<reference evidence="5" key="1">
    <citation type="submission" date="2020-02" db="EMBL/GenBank/DDBJ databases">
        <authorList>
            <person name="Meier V. D."/>
        </authorList>
    </citation>
    <scope>NUCLEOTIDE SEQUENCE</scope>
    <source>
        <strain evidence="5">AVDCRST_MAG52</strain>
    </source>
</reference>
<proteinExistence type="predicted"/>
<comment type="subcellular location">
    <subcellularLocation>
        <location evidence="1">Membrane</location>
    </subcellularLocation>
</comment>
<dbReference type="PANTHER" id="PTHR37042">
    <property type="entry name" value="OUTER MEMBRANE PROTEIN RV1973"/>
    <property type="match status" value="1"/>
</dbReference>